<comment type="caution">
    <text evidence="1">The sequence shown here is derived from an EMBL/GenBank/DDBJ whole genome shotgun (WGS) entry which is preliminary data.</text>
</comment>
<sequence>MAESSIFSRPTATLGELEHRMHQPVLSARLRPNKAWSSLALGLGSALRGSQIQEGRETLRDLARLIK</sequence>
<reference evidence="1 2" key="1">
    <citation type="journal article" date="2019" name="Int. J. Syst. Evol. Microbiol.">
        <title>The Global Catalogue of Microorganisms (GCM) 10K type strain sequencing project: providing services to taxonomists for standard genome sequencing and annotation.</title>
        <authorList>
            <consortium name="The Broad Institute Genomics Platform"/>
            <consortium name="The Broad Institute Genome Sequencing Center for Infectious Disease"/>
            <person name="Wu L."/>
            <person name="Ma J."/>
        </authorList>
    </citation>
    <scope>NUCLEOTIDE SEQUENCE [LARGE SCALE GENOMIC DNA]</scope>
    <source>
        <strain evidence="1 2">JCM 13584</strain>
    </source>
</reference>
<proteinExistence type="predicted"/>
<name>A0ABN2R9L7_9MICO</name>
<evidence type="ECO:0000313" key="2">
    <source>
        <dbReference type="Proteomes" id="UP001499954"/>
    </source>
</evidence>
<dbReference type="EMBL" id="BAAAMK010000010">
    <property type="protein sequence ID" value="GAA1965624.1"/>
    <property type="molecule type" value="Genomic_DNA"/>
</dbReference>
<gene>
    <name evidence="1" type="ORF">GCM10009717_35640</name>
</gene>
<keyword evidence="2" id="KW-1185">Reference proteome</keyword>
<evidence type="ECO:0000313" key="1">
    <source>
        <dbReference type="EMBL" id="GAA1965624.1"/>
    </source>
</evidence>
<protein>
    <submittedName>
        <fullName evidence="1">Uncharacterized protein</fullName>
    </submittedName>
</protein>
<accession>A0ABN2R9L7</accession>
<organism evidence="1 2">
    <name type="scientific">Agromyces allii</name>
    <dbReference type="NCBI Taxonomy" id="393607"/>
    <lineage>
        <taxon>Bacteria</taxon>
        <taxon>Bacillati</taxon>
        <taxon>Actinomycetota</taxon>
        <taxon>Actinomycetes</taxon>
        <taxon>Micrococcales</taxon>
        <taxon>Microbacteriaceae</taxon>
        <taxon>Agromyces</taxon>
    </lineage>
</organism>
<dbReference type="Proteomes" id="UP001499954">
    <property type="component" value="Unassembled WGS sequence"/>
</dbReference>